<organism evidence="8 9">
    <name type="scientific">Leptospirillum ferrodiazotrophum</name>
    <dbReference type="NCBI Taxonomy" id="412449"/>
    <lineage>
        <taxon>Bacteria</taxon>
        <taxon>Pseudomonadati</taxon>
        <taxon>Nitrospirota</taxon>
        <taxon>Nitrospiria</taxon>
        <taxon>Nitrospirales</taxon>
        <taxon>Nitrospiraceae</taxon>
        <taxon>Leptospirillum</taxon>
    </lineage>
</organism>
<gene>
    <name evidence="8" type="ORF">UBAL3_94240113</name>
</gene>
<keyword evidence="3 6" id="KW-1133">Transmembrane helix</keyword>
<feature type="transmembrane region" description="Helical" evidence="6">
    <location>
        <begin position="234"/>
        <end position="254"/>
    </location>
</feature>
<feature type="transmembrane region" description="Helical" evidence="6">
    <location>
        <begin position="467"/>
        <end position="485"/>
    </location>
</feature>
<evidence type="ECO:0000256" key="1">
    <source>
        <dbReference type="ARBA" id="ARBA00004141"/>
    </source>
</evidence>
<feature type="transmembrane region" description="Helical" evidence="6">
    <location>
        <begin position="285"/>
        <end position="316"/>
    </location>
</feature>
<keyword evidence="9" id="KW-1185">Reference proteome</keyword>
<dbReference type="PANTHER" id="PTHR37422:SF13">
    <property type="entry name" value="LIPOPOLYSACCHARIDE BIOSYNTHESIS PROTEIN PA4999-RELATED"/>
    <property type="match status" value="1"/>
</dbReference>
<evidence type="ECO:0000256" key="3">
    <source>
        <dbReference type="ARBA" id="ARBA00022989"/>
    </source>
</evidence>
<evidence type="ECO:0000256" key="5">
    <source>
        <dbReference type="SAM" id="MobiDB-lite"/>
    </source>
</evidence>
<feature type="transmembrane region" description="Helical" evidence="6">
    <location>
        <begin position="51"/>
        <end position="68"/>
    </location>
</feature>
<name>C6HYN6_9BACT</name>
<dbReference type="EMBL" id="GG693878">
    <property type="protein sequence ID" value="EES52321.1"/>
    <property type="molecule type" value="Genomic_DNA"/>
</dbReference>
<feature type="region of interest" description="Disordered" evidence="5">
    <location>
        <begin position="1"/>
        <end position="20"/>
    </location>
</feature>
<keyword evidence="2 6" id="KW-0812">Transmembrane</keyword>
<dbReference type="InterPro" id="IPR051533">
    <property type="entry name" value="WaaL-like"/>
</dbReference>
<protein>
    <submittedName>
        <fullName evidence="8">O-antigen polymerase</fullName>
    </submittedName>
</protein>
<evidence type="ECO:0000259" key="7">
    <source>
        <dbReference type="Pfam" id="PF04932"/>
    </source>
</evidence>
<feature type="transmembrane region" description="Helical" evidence="6">
    <location>
        <begin position="25"/>
        <end position="45"/>
    </location>
</feature>
<dbReference type="Proteomes" id="UP000009374">
    <property type="component" value="Unassembled WGS sequence"/>
</dbReference>
<feature type="transmembrane region" description="Helical" evidence="6">
    <location>
        <begin position="75"/>
        <end position="93"/>
    </location>
</feature>
<reference evidence="8 9" key="1">
    <citation type="journal article" date="2009" name="Appl. Environ. Microbiol.">
        <title>Community genomic and proteomic analyses of chemoautotrophic iron-oxidizing "Leptospirillum rubarum" (Group II) and "Leptospirillum ferrodiazotrophum" (Group III) bacteria in acid mine drainage biofilms.</title>
        <authorList>
            <person name="Goltsman D.S."/>
            <person name="Denef V.J."/>
            <person name="Singer S.W."/>
            <person name="VerBerkmoes N.C."/>
            <person name="Lefsrud M."/>
            <person name="Mueller R.S."/>
            <person name="Dick G.J."/>
            <person name="Sun C.L."/>
            <person name="Wheeler K.E."/>
            <person name="Zemla A."/>
            <person name="Baker B.J."/>
            <person name="Hauser L."/>
            <person name="Land M."/>
            <person name="Shah M.B."/>
            <person name="Thelen M.P."/>
            <person name="Hettich R.L."/>
            <person name="Banfield J.F."/>
        </authorList>
    </citation>
    <scope>NUCLEOTIDE SEQUENCE [LARGE SCALE GENOMIC DNA]</scope>
</reference>
<sequence>MGFGRSGAFSAASPREMDGSGEKTFVLPRIPWPYYAILLFMGFVAADDVNVPRAVLLVLSAAVFYALLQKTLVRPVYGLVALAAFIPYSKAIAGNMGGLIPGMNYTTVLTLITLVGFFSNSKKIEKYEALPLEASFRRLLLLFCGIVAISVLHTDISGSGMTFFTALVDYKRWFDPLMVFFLTSYLVQEEEDAKMILYMMAFTLVVIGFGTYWQRHELDNRSHYVRLTGLAGQANTMGAFYANYAFVMIGYLVMKGMKRIRRSLFFIGIVGCLLGLSATQSRGDALGFVGGMMVFFLLRSRLQFVIYVSAVVFIAYNPQYLPGGLKQRVERTVQQQSGDGLDKKTQLDASARTRLALWKGAIRMIEENPVMGVGYKMFQTYIFSYVDHNEETAGLELKGRDGHNAYLMIGAEMGIPALLVFLSILVFMFRIAWRSYRASPDLYWKTISIVALCSITSLVITNMFGSRVFSLVLTGYLWMLLAILLKMPRWAERRALQKSEKAPGLDAPARILPSFSRLAAGAGDPVSGFLHPYSGRIARRDVES</sequence>
<dbReference type="AlphaFoldDB" id="C6HYN6"/>
<accession>C6HYN6</accession>
<feature type="transmembrane region" description="Helical" evidence="6">
    <location>
        <begin position="99"/>
        <end position="118"/>
    </location>
</feature>
<dbReference type="InterPro" id="IPR007016">
    <property type="entry name" value="O-antigen_ligase-rel_domated"/>
</dbReference>
<comment type="subcellular location">
    <subcellularLocation>
        <location evidence="1">Membrane</location>
        <topology evidence="1">Multi-pass membrane protein</topology>
    </subcellularLocation>
</comment>
<feature type="transmembrane region" description="Helical" evidence="6">
    <location>
        <begin position="139"/>
        <end position="168"/>
    </location>
</feature>
<feature type="transmembrane region" description="Helical" evidence="6">
    <location>
        <begin position="260"/>
        <end position="278"/>
    </location>
</feature>
<feature type="transmembrane region" description="Helical" evidence="6">
    <location>
        <begin position="442"/>
        <end position="461"/>
    </location>
</feature>
<evidence type="ECO:0000256" key="4">
    <source>
        <dbReference type="ARBA" id="ARBA00023136"/>
    </source>
</evidence>
<evidence type="ECO:0000313" key="9">
    <source>
        <dbReference type="Proteomes" id="UP000009374"/>
    </source>
</evidence>
<keyword evidence="4 6" id="KW-0472">Membrane</keyword>
<evidence type="ECO:0000313" key="8">
    <source>
        <dbReference type="EMBL" id="EES52321.1"/>
    </source>
</evidence>
<feature type="transmembrane region" description="Helical" evidence="6">
    <location>
        <begin position="195"/>
        <end position="213"/>
    </location>
</feature>
<dbReference type="PANTHER" id="PTHR37422">
    <property type="entry name" value="TEICHURONIC ACID BIOSYNTHESIS PROTEIN TUAE"/>
    <property type="match status" value="1"/>
</dbReference>
<feature type="domain" description="O-antigen ligase-related" evidence="7">
    <location>
        <begin position="269"/>
        <end position="422"/>
    </location>
</feature>
<dbReference type="GO" id="GO:0016020">
    <property type="term" value="C:membrane"/>
    <property type="evidence" value="ECO:0007669"/>
    <property type="project" value="UniProtKB-SubCell"/>
</dbReference>
<proteinExistence type="predicted"/>
<feature type="transmembrane region" description="Helical" evidence="6">
    <location>
        <begin position="405"/>
        <end position="430"/>
    </location>
</feature>
<evidence type="ECO:0000256" key="2">
    <source>
        <dbReference type="ARBA" id="ARBA00022692"/>
    </source>
</evidence>
<dbReference type="Pfam" id="PF04932">
    <property type="entry name" value="Wzy_C"/>
    <property type="match status" value="1"/>
</dbReference>
<evidence type="ECO:0000256" key="6">
    <source>
        <dbReference type="SAM" id="Phobius"/>
    </source>
</evidence>